<dbReference type="Pfam" id="PF12728">
    <property type="entry name" value="HTH_17"/>
    <property type="match status" value="1"/>
</dbReference>
<dbReference type="STRING" id="555500.I215_06692"/>
<accession>K2Q446</accession>
<dbReference type="OrthoDB" id="1003442at2"/>
<dbReference type="eggNOG" id="COG2452">
    <property type="taxonomic scope" value="Bacteria"/>
</dbReference>
<dbReference type="RefSeq" id="WP_008991202.1">
    <property type="nucleotide sequence ID" value="NZ_AMSG01000006.1"/>
</dbReference>
<dbReference type="EMBL" id="AMSG01000006">
    <property type="protein sequence ID" value="EKF55621.1"/>
    <property type="molecule type" value="Genomic_DNA"/>
</dbReference>
<keyword evidence="3" id="KW-1185">Reference proteome</keyword>
<dbReference type="InterPro" id="IPR010093">
    <property type="entry name" value="SinI_DNA-bd"/>
</dbReference>
<feature type="domain" description="Helix-turn-helix" evidence="1">
    <location>
        <begin position="76"/>
        <end position="125"/>
    </location>
</feature>
<reference evidence="2 3" key="1">
    <citation type="journal article" date="2012" name="J. Bacteriol.">
        <title>Genome Sequence of Galbibacter marinum Type Strain ck-I2-15.</title>
        <authorList>
            <person name="Lai Q."/>
            <person name="Li C."/>
            <person name="Shao Z."/>
        </authorList>
    </citation>
    <scope>NUCLEOTIDE SEQUENCE [LARGE SCALE GENOMIC DNA]</scope>
    <source>
        <strain evidence="3">ck-I2-15</strain>
    </source>
</reference>
<protein>
    <submittedName>
        <fullName evidence="2">Excisionase</fullName>
    </submittedName>
</protein>
<evidence type="ECO:0000259" key="1">
    <source>
        <dbReference type="Pfam" id="PF12728"/>
    </source>
</evidence>
<evidence type="ECO:0000313" key="3">
    <source>
        <dbReference type="Proteomes" id="UP000007364"/>
    </source>
</evidence>
<dbReference type="NCBIfam" id="TIGR01764">
    <property type="entry name" value="excise"/>
    <property type="match status" value="1"/>
</dbReference>
<sequence>MSSNIEINRICEFCQKEFLARTTVTRYCSHLCNSRAYKAKIKSEKIKKSNTETVRAKTQAYKEKTQDIELIKAKEFLTVKDITILMNCSRQTVYKMINSGKLKSVDLNIKKFIVKRSTIDKLLTNEQG</sequence>
<evidence type="ECO:0000313" key="2">
    <source>
        <dbReference type="EMBL" id="EKF55621.1"/>
    </source>
</evidence>
<dbReference type="GO" id="GO:0003677">
    <property type="term" value="F:DNA binding"/>
    <property type="evidence" value="ECO:0007669"/>
    <property type="project" value="InterPro"/>
</dbReference>
<dbReference type="AlphaFoldDB" id="K2Q446"/>
<organism evidence="2 3">
    <name type="scientific">Galbibacter marinus</name>
    <dbReference type="NCBI Taxonomy" id="555500"/>
    <lineage>
        <taxon>Bacteria</taxon>
        <taxon>Pseudomonadati</taxon>
        <taxon>Bacteroidota</taxon>
        <taxon>Flavobacteriia</taxon>
        <taxon>Flavobacteriales</taxon>
        <taxon>Flavobacteriaceae</taxon>
        <taxon>Galbibacter</taxon>
    </lineage>
</organism>
<name>K2Q446_9FLAO</name>
<dbReference type="Proteomes" id="UP000007364">
    <property type="component" value="Unassembled WGS sequence"/>
</dbReference>
<comment type="caution">
    <text evidence="2">The sequence shown here is derived from an EMBL/GenBank/DDBJ whole genome shotgun (WGS) entry which is preliminary data.</text>
</comment>
<proteinExistence type="predicted"/>
<dbReference type="InterPro" id="IPR041657">
    <property type="entry name" value="HTH_17"/>
</dbReference>
<gene>
    <name evidence="2" type="ORF">I215_06692</name>
</gene>